<dbReference type="KEGG" id="mym:A176_000101"/>
<dbReference type="STRING" id="1297742.A176_000101"/>
<proteinExistence type="predicted"/>
<sequence>MAPIDRRNSIRSAGHSQSVELSRTREMPKPNRPRTTTTTTRSNNETTTTQTTQTRTSRKGREITKTEKPRTEETKSQGIDRKGEVNLFEANSPAKSKEWGAKEKRVQGTGPGGIQTDAYFQGPSLKVEGGASAKASLKGIDIDLNLKIDANLVKAGASATKEFKVRVQGEDITIKVKLGADGQVGANGELKLKLNVGKDGVQVKVGAEGFAGAKGSLSGNIEVGVNGRNVANADAKVTFAAGAMAGAEFEAGLTHFKAKAYAAVGVGVGVELAGKVNAGNLLRELPGLVTPW</sequence>
<keyword evidence="3" id="KW-1185">Reference proteome</keyword>
<evidence type="ECO:0000313" key="2">
    <source>
        <dbReference type="EMBL" id="AKQ63189.1"/>
    </source>
</evidence>
<feature type="compositionally biased region" description="Low complexity" evidence="1">
    <location>
        <begin position="34"/>
        <end position="55"/>
    </location>
</feature>
<evidence type="ECO:0000256" key="1">
    <source>
        <dbReference type="SAM" id="MobiDB-lite"/>
    </source>
</evidence>
<gene>
    <name evidence="2" type="ORF">A176_000101</name>
</gene>
<dbReference type="EMBL" id="CP012109">
    <property type="protein sequence ID" value="AKQ63189.1"/>
    <property type="molecule type" value="Genomic_DNA"/>
</dbReference>
<feature type="compositionally biased region" description="Polar residues" evidence="1">
    <location>
        <begin position="10"/>
        <end position="21"/>
    </location>
</feature>
<feature type="region of interest" description="Disordered" evidence="1">
    <location>
        <begin position="1"/>
        <end position="115"/>
    </location>
</feature>
<feature type="compositionally biased region" description="Basic and acidic residues" evidence="1">
    <location>
        <begin position="95"/>
        <end position="106"/>
    </location>
</feature>
<dbReference type="RefSeq" id="WP_002637480.1">
    <property type="nucleotide sequence ID" value="NZ_CP012109.1"/>
</dbReference>
<protein>
    <submittedName>
        <fullName evidence="2">Circumsporozoite protein</fullName>
    </submittedName>
</protein>
<dbReference type="PATRIC" id="fig|1297742.4.peg.104"/>
<dbReference type="AlphaFoldDB" id="A0A0H4WKD2"/>
<evidence type="ECO:0000313" key="3">
    <source>
        <dbReference type="Proteomes" id="UP000009026"/>
    </source>
</evidence>
<dbReference type="Proteomes" id="UP000009026">
    <property type="component" value="Chromosome"/>
</dbReference>
<reference evidence="2 3" key="1">
    <citation type="journal article" date="2016" name="PLoS ONE">
        <title>Complete Genome Sequence and Comparative Genomics of a Novel Myxobacterium Myxococcus hansupus.</title>
        <authorList>
            <person name="Sharma G."/>
            <person name="Narwani T."/>
            <person name="Subramanian S."/>
        </authorList>
    </citation>
    <scope>NUCLEOTIDE SEQUENCE [LARGE SCALE GENOMIC DNA]</scope>
    <source>
        <strain evidence="3">mixupus</strain>
    </source>
</reference>
<feature type="compositionally biased region" description="Basic and acidic residues" evidence="1">
    <location>
        <begin position="59"/>
        <end position="84"/>
    </location>
</feature>
<organism evidence="2 3">
    <name type="scientific">Pseudomyxococcus hansupus</name>
    <dbReference type="NCBI Taxonomy" id="1297742"/>
    <lineage>
        <taxon>Bacteria</taxon>
        <taxon>Pseudomonadati</taxon>
        <taxon>Myxococcota</taxon>
        <taxon>Myxococcia</taxon>
        <taxon>Myxococcales</taxon>
        <taxon>Cystobacterineae</taxon>
        <taxon>Myxococcaceae</taxon>
        <taxon>Pseudomyxococcus</taxon>
    </lineage>
</organism>
<name>A0A0H4WKD2_9BACT</name>
<accession>A0A0H4WKD2</accession>